<dbReference type="OrthoDB" id="2657661at2759"/>
<dbReference type="Proteomes" id="UP000772434">
    <property type="component" value="Unassembled WGS sequence"/>
</dbReference>
<proteinExistence type="predicted"/>
<feature type="transmembrane region" description="Helical" evidence="1">
    <location>
        <begin position="331"/>
        <end position="351"/>
    </location>
</feature>
<evidence type="ECO:0000313" key="3">
    <source>
        <dbReference type="Proteomes" id="UP000772434"/>
    </source>
</evidence>
<organism evidence="2 3">
    <name type="scientific">Rhodocollybia butyracea</name>
    <dbReference type="NCBI Taxonomy" id="206335"/>
    <lineage>
        <taxon>Eukaryota</taxon>
        <taxon>Fungi</taxon>
        <taxon>Dikarya</taxon>
        <taxon>Basidiomycota</taxon>
        <taxon>Agaricomycotina</taxon>
        <taxon>Agaricomycetes</taxon>
        <taxon>Agaricomycetidae</taxon>
        <taxon>Agaricales</taxon>
        <taxon>Marasmiineae</taxon>
        <taxon>Omphalotaceae</taxon>
        <taxon>Rhodocollybia</taxon>
    </lineage>
</organism>
<protein>
    <submittedName>
        <fullName evidence="2">Uncharacterized protein</fullName>
    </submittedName>
</protein>
<comment type="caution">
    <text evidence="2">The sequence shown here is derived from an EMBL/GenBank/DDBJ whole genome shotgun (WGS) entry which is preliminary data.</text>
</comment>
<evidence type="ECO:0000313" key="2">
    <source>
        <dbReference type="EMBL" id="KAF9041696.1"/>
    </source>
</evidence>
<gene>
    <name evidence="2" type="ORF">BDP27DRAFT_759491</name>
</gene>
<keyword evidence="3" id="KW-1185">Reference proteome</keyword>
<feature type="transmembrane region" description="Helical" evidence="1">
    <location>
        <begin position="383"/>
        <end position="403"/>
    </location>
</feature>
<name>A0A9P5P247_9AGAR</name>
<evidence type="ECO:0000256" key="1">
    <source>
        <dbReference type="SAM" id="Phobius"/>
    </source>
</evidence>
<keyword evidence="1" id="KW-0472">Membrane</keyword>
<accession>A0A9P5P247</accession>
<sequence>MLPGTINLTRKNPKEWVRYTHPEGAQYFCYRHALFLVYTDANLYDSEILSKTEEFLRQVVGYVSRNEQKLHVVFDTKTIDLVMDVTYSGSELVCGYYFAHHPNQMIFWVDKFPASRRLWGDVKGVTSEQHILHAMQAQYWEHRALFPCSHPLSQETVDQARDILIHAIGDTSMSNTAICPYSTSEVERMLAIIPSTVSGEKNPGLSRTVYRILKAFAAERFFHFHGETVARLDFRKSAYNVPNSGSPRFASRWFRFVSALCFYAPHQHLKHIRDMFTDNLLNYPRWQQFNEKMVAEWTEVTLYSTVVLNANTAFLSVQSVDSNPADSPNRIAVYITTFASLGSITTGLLLLRMSKSKDVKRTLNLVKNDTGCMQMAVLHSLPYAFLLWSLISFTAAFCLVCFIN</sequence>
<keyword evidence="1" id="KW-0812">Transmembrane</keyword>
<dbReference type="AlphaFoldDB" id="A0A9P5P247"/>
<reference evidence="2" key="1">
    <citation type="submission" date="2020-11" db="EMBL/GenBank/DDBJ databases">
        <authorList>
            <consortium name="DOE Joint Genome Institute"/>
            <person name="Ahrendt S."/>
            <person name="Riley R."/>
            <person name="Andreopoulos W."/>
            <person name="Labutti K."/>
            <person name="Pangilinan J."/>
            <person name="Ruiz-Duenas F.J."/>
            <person name="Barrasa J.M."/>
            <person name="Sanchez-Garcia M."/>
            <person name="Camarero S."/>
            <person name="Miyauchi S."/>
            <person name="Serrano A."/>
            <person name="Linde D."/>
            <person name="Babiker R."/>
            <person name="Drula E."/>
            <person name="Ayuso-Fernandez I."/>
            <person name="Pacheco R."/>
            <person name="Padilla G."/>
            <person name="Ferreira P."/>
            <person name="Barriuso J."/>
            <person name="Kellner H."/>
            <person name="Castanera R."/>
            <person name="Alfaro M."/>
            <person name="Ramirez L."/>
            <person name="Pisabarro A.G."/>
            <person name="Kuo A."/>
            <person name="Tritt A."/>
            <person name="Lipzen A."/>
            <person name="He G."/>
            <person name="Yan M."/>
            <person name="Ng V."/>
            <person name="Cullen D."/>
            <person name="Martin F."/>
            <person name="Rosso M.-N."/>
            <person name="Henrissat B."/>
            <person name="Hibbett D."/>
            <person name="Martinez A.T."/>
            <person name="Grigoriev I.V."/>
        </authorList>
    </citation>
    <scope>NUCLEOTIDE SEQUENCE</scope>
    <source>
        <strain evidence="2">AH 40177</strain>
    </source>
</reference>
<dbReference type="EMBL" id="JADNRY010000552">
    <property type="protein sequence ID" value="KAF9041696.1"/>
    <property type="molecule type" value="Genomic_DNA"/>
</dbReference>
<keyword evidence="1" id="KW-1133">Transmembrane helix</keyword>